<dbReference type="CDD" id="cd03469">
    <property type="entry name" value="Rieske_RO_Alpha_N"/>
    <property type="match status" value="1"/>
</dbReference>
<keyword evidence="2" id="KW-0001">2Fe-2S</keyword>
<dbReference type="PANTHER" id="PTHR43756">
    <property type="entry name" value="CHOLINE MONOOXYGENASE, CHLOROPLASTIC"/>
    <property type="match status" value="1"/>
</dbReference>
<dbReference type="GO" id="GO:0004497">
    <property type="term" value="F:monooxygenase activity"/>
    <property type="evidence" value="ECO:0007669"/>
    <property type="project" value="UniProtKB-ARBA"/>
</dbReference>
<evidence type="ECO:0000256" key="6">
    <source>
        <dbReference type="ARBA" id="ARBA00023014"/>
    </source>
</evidence>
<evidence type="ECO:0000259" key="7">
    <source>
        <dbReference type="PROSITE" id="PS51296"/>
    </source>
</evidence>
<dbReference type="InterPro" id="IPR015879">
    <property type="entry name" value="Ring_hydroxy_dOase_asu_C_dom"/>
</dbReference>
<reference evidence="8" key="2">
    <citation type="submission" date="2020-09" db="EMBL/GenBank/DDBJ databases">
        <authorList>
            <person name="Sun Q."/>
            <person name="Zhou Y."/>
        </authorList>
    </citation>
    <scope>NUCLEOTIDE SEQUENCE</scope>
    <source>
        <strain evidence="8">CGMCC 4.7110</strain>
    </source>
</reference>
<dbReference type="EMBL" id="BMML01000025">
    <property type="protein sequence ID" value="GGN36767.1"/>
    <property type="molecule type" value="Genomic_DNA"/>
</dbReference>
<reference evidence="8" key="1">
    <citation type="journal article" date="2014" name="Int. J. Syst. Evol. Microbiol.">
        <title>Complete genome sequence of Corynebacterium casei LMG S-19264T (=DSM 44701T), isolated from a smear-ripened cheese.</title>
        <authorList>
            <consortium name="US DOE Joint Genome Institute (JGI-PGF)"/>
            <person name="Walter F."/>
            <person name="Albersmeier A."/>
            <person name="Kalinowski J."/>
            <person name="Ruckert C."/>
        </authorList>
    </citation>
    <scope>NUCLEOTIDE SEQUENCE</scope>
    <source>
        <strain evidence="8">CGMCC 4.7110</strain>
    </source>
</reference>
<keyword evidence="9" id="KW-1185">Reference proteome</keyword>
<keyword evidence="3" id="KW-0479">Metal-binding</keyword>
<proteinExistence type="predicted"/>
<dbReference type="Pfam" id="PF00355">
    <property type="entry name" value="Rieske"/>
    <property type="match status" value="1"/>
</dbReference>
<dbReference type="GO" id="GO:0051537">
    <property type="term" value="F:2 iron, 2 sulfur cluster binding"/>
    <property type="evidence" value="ECO:0007669"/>
    <property type="project" value="UniProtKB-KW"/>
</dbReference>
<dbReference type="SUPFAM" id="SSF50022">
    <property type="entry name" value="ISP domain"/>
    <property type="match status" value="1"/>
</dbReference>
<evidence type="ECO:0000313" key="9">
    <source>
        <dbReference type="Proteomes" id="UP000653411"/>
    </source>
</evidence>
<name>A0A918CVX8_9ACTN</name>
<evidence type="ECO:0000256" key="1">
    <source>
        <dbReference type="ARBA" id="ARBA00001962"/>
    </source>
</evidence>
<protein>
    <submittedName>
        <fullName evidence="8">(2Fe-2S)-binding protein</fullName>
    </submittedName>
</protein>
<dbReference type="Proteomes" id="UP000653411">
    <property type="component" value="Unassembled WGS sequence"/>
</dbReference>
<dbReference type="GO" id="GO:0005506">
    <property type="term" value="F:iron ion binding"/>
    <property type="evidence" value="ECO:0007669"/>
    <property type="project" value="InterPro"/>
</dbReference>
<dbReference type="Pfam" id="PF00848">
    <property type="entry name" value="Ring_hydroxyl_A"/>
    <property type="match status" value="1"/>
</dbReference>
<feature type="domain" description="Rieske" evidence="7">
    <location>
        <begin position="46"/>
        <end position="162"/>
    </location>
</feature>
<dbReference type="InterPro" id="IPR001663">
    <property type="entry name" value="Rng_hydr_dOase-A"/>
</dbReference>
<dbReference type="Gene3D" id="3.90.380.10">
    <property type="entry name" value="Naphthalene 1,2-dioxygenase Alpha Subunit, Chain A, domain 1"/>
    <property type="match status" value="1"/>
</dbReference>
<keyword evidence="4" id="KW-0560">Oxidoreductase</keyword>
<evidence type="ECO:0000256" key="2">
    <source>
        <dbReference type="ARBA" id="ARBA00022714"/>
    </source>
</evidence>
<evidence type="ECO:0000256" key="3">
    <source>
        <dbReference type="ARBA" id="ARBA00022723"/>
    </source>
</evidence>
<evidence type="ECO:0000313" key="8">
    <source>
        <dbReference type="EMBL" id="GGN36767.1"/>
    </source>
</evidence>
<evidence type="ECO:0000256" key="4">
    <source>
        <dbReference type="ARBA" id="ARBA00023002"/>
    </source>
</evidence>
<dbReference type="SUPFAM" id="SSF55961">
    <property type="entry name" value="Bet v1-like"/>
    <property type="match status" value="1"/>
</dbReference>
<dbReference type="AlphaFoldDB" id="A0A918CVX8"/>
<dbReference type="InterPro" id="IPR036922">
    <property type="entry name" value="Rieske_2Fe-2S_sf"/>
</dbReference>
<evidence type="ECO:0000256" key="5">
    <source>
        <dbReference type="ARBA" id="ARBA00023004"/>
    </source>
</evidence>
<accession>A0A918CVX8</accession>
<dbReference type="InterPro" id="IPR017941">
    <property type="entry name" value="Rieske_2Fe-2S"/>
</dbReference>
<dbReference type="Gene3D" id="2.102.10.10">
    <property type="entry name" value="Rieske [2Fe-2S] iron-sulphur domain"/>
    <property type="match status" value="1"/>
</dbReference>
<dbReference type="RefSeq" id="WP_189267865.1">
    <property type="nucleotide sequence ID" value="NZ_BMML01000025.1"/>
</dbReference>
<gene>
    <name evidence="8" type="ORF">GCM10011578_080360</name>
</gene>
<comment type="caution">
    <text evidence="8">The sequence shown here is derived from an EMBL/GenBank/DDBJ whole genome shotgun (WGS) entry which is preliminary data.</text>
</comment>
<dbReference type="CDD" id="cd00680">
    <property type="entry name" value="RHO_alpha_C"/>
    <property type="match status" value="1"/>
</dbReference>
<comment type="cofactor">
    <cofactor evidence="1">
        <name>Fe cation</name>
        <dbReference type="ChEBI" id="CHEBI:24875"/>
    </cofactor>
</comment>
<dbReference type="PRINTS" id="PR00090">
    <property type="entry name" value="RNGDIOXGNASE"/>
</dbReference>
<organism evidence="8 9">
    <name type="scientific">Streptomyces fuscichromogenes</name>
    <dbReference type="NCBI Taxonomy" id="1324013"/>
    <lineage>
        <taxon>Bacteria</taxon>
        <taxon>Bacillati</taxon>
        <taxon>Actinomycetota</taxon>
        <taxon>Actinomycetes</taxon>
        <taxon>Kitasatosporales</taxon>
        <taxon>Streptomycetaceae</taxon>
        <taxon>Streptomyces</taxon>
    </lineage>
</organism>
<dbReference type="PROSITE" id="PS51296">
    <property type="entry name" value="RIESKE"/>
    <property type="match status" value="1"/>
</dbReference>
<dbReference type="PANTHER" id="PTHR43756:SF5">
    <property type="entry name" value="CHOLINE MONOOXYGENASE, CHLOROPLASTIC"/>
    <property type="match status" value="1"/>
</dbReference>
<sequence>MAHFPKPAEGSWTEHFKIGTEPVSYADSISPEFYELERDAIFRRTWLNVGRVEQLPRKGSYFTKELDAARASVVVVRGTDGEVRAFHNVCRHRGNKLVWDDYPREETKGTCRAFTCKYHAWRYDLEGKLAFVQQESEFFGVDKSKYGLLAVQTEVWEGFVFVNLDPDNTTPLREYLGRFAHGIEGYPFHKLTQVHKYRAEIGSNWKLFIDAFAEFYHAPILHSGQYVSEEAAKIKKYGYEALSYDIDGPHSMVSSWGGIAPPKERAMVKPVERALRSGLFGPWEAPDIGLTTEQLPPAINPTRSKVWGMDSFVFFPNFMLLVWRPNWVLTYHYWPTSYNTHIFEGTCYFVPPENAFQRLQQELAVVSFKEYGLQDGNTLEATQTMLESRTVDEFPLCDQEVLLRHLHATAQRFVRAHEQPAAPAPTS</sequence>
<keyword evidence="5" id="KW-0408">Iron</keyword>
<keyword evidence="6" id="KW-0411">Iron-sulfur</keyword>
<dbReference type="GO" id="GO:0016705">
    <property type="term" value="F:oxidoreductase activity, acting on paired donors, with incorporation or reduction of molecular oxygen"/>
    <property type="evidence" value="ECO:0007669"/>
    <property type="project" value="UniProtKB-ARBA"/>
</dbReference>